<feature type="domain" description="RNase H type-1" evidence="2">
    <location>
        <begin position="96"/>
        <end position="215"/>
    </location>
</feature>
<keyword evidence="1" id="KW-0812">Transmembrane</keyword>
<dbReference type="InterPro" id="IPR053151">
    <property type="entry name" value="RNase_H-like"/>
</dbReference>
<keyword evidence="1" id="KW-1133">Transmembrane helix</keyword>
<feature type="transmembrane region" description="Helical" evidence="1">
    <location>
        <begin position="12"/>
        <end position="30"/>
    </location>
</feature>
<dbReference type="SUPFAM" id="SSF53098">
    <property type="entry name" value="Ribonuclease H-like"/>
    <property type="match status" value="1"/>
</dbReference>
<comment type="caution">
    <text evidence="3">The sequence shown here is derived from an EMBL/GenBank/DDBJ whole genome shotgun (WGS) entry which is preliminary data.</text>
</comment>
<evidence type="ECO:0000313" key="4">
    <source>
        <dbReference type="Proteomes" id="UP001472677"/>
    </source>
</evidence>
<dbReference type="Gene3D" id="3.30.420.10">
    <property type="entry name" value="Ribonuclease H-like superfamily/Ribonuclease H"/>
    <property type="match status" value="1"/>
</dbReference>
<sequence length="365" mass="39729">MLANLQSTTSFGVDHVNWPVFFAVAIWLIWKRRKNAIFNTDPGPSLNVLNRSMVWAKHVCNSHAAKPSFFTNPAASSATTSSCKWQLASTAWITLNMDGVVSSLGHGAVGGLLRNADESWIKGFSRAIGMANALQAELWAIHDGLVFAWSLGISQIQLQSDNLLAVNLLKSQDATSSSFSLVRAIATLLHRAWLVDISWIPREVNNPANWLAKKALGSSYCPLILDSHPPYLLPLFSTDAHGASLVHARGTISIVTPPGILYGVELPTLPEKKWQLRQVGKGKGSLPTVQRNRWKQLEKSTKRLPQMEALRMRLFFAMVVVLMAVSTIQNVAAADAPAPSPISDATAFVPTVFASLVALAFGLLF</sequence>
<feature type="transmembrane region" description="Helical" evidence="1">
    <location>
        <begin position="312"/>
        <end position="333"/>
    </location>
</feature>
<dbReference type="InterPro" id="IPR012337">
    <property type="entry name" value="RNaseH-like_sf"/>
</dbReference>
<dbReference type="InterPro" id="IPR044730">
    <property type="entry name" value="RNase_H-like_dom_plant"/>
</dbReference>
<organism evidence="3 4">
    <name type="scientific">Hibiscus sabdariffa</name>
    <name type="common">roselle</name>
    <dbReference type="NCBI Taxonomy" id="183260"/>
    <lineage>
        <taxon>Eukaryota</taxon>
        <taxon>Viridiplantae</taxon>
        <taxon>Streptophyta</taxon>
        <taxon>Embryophyta</taxon>
        <taxon>Tracheophyta</taxon>
        <taxon>Spermatophyta</taxon>
        <taxon>Magnoliopsida</taxon>
        <taxon>eudicotyledons</taxon>
        <taxon>Gunneridae</taxon>
        <taxon>Pentapetalae</taxon>
        <taxon>rosids</taxon>
        <taxon>malvids</taxon>
        <taxon>Malvales</taxon>
        <taxon>Malvaceae</taxon>
        <taxon>Malvoideae</taxon>
        <taxon>Hibiscus</taxon>
    </lineage>
</organism>
<protein>
    <recommendedName>
        <fullName evidence="2">RNase H type-1 domain-containing protein</fullName>
    </recommendedName>
</protein>
<reference evidence="3 4" key="1">
    <citation type="journal article" date="2024" name="G3 (Bethesda)">
        <title>Genome assembly of Hibiscus sabdariffa L. provides insights into metabolisms of medicinal natural products.</title>
        <authorList>
            <person name="Kim T."/>
        </authorList>
    </citation>
    <scope>NUCLEOTIDE SEQUENCE [LARGE SCALE GENOMIC DNA]</scope>
    <source>
        <strain evidence="3">TK-2024</strain>
        <tissue evidence="3">Old leaves</tissue>
    </source>
</reference>
<proteinExistence type="predicted"/>
<evidence type="ECO:0000259" key="2">
    <source>
        <dbReference type="Pfam" id="PF13456"/>
    </source>
</evidence>
<dbReference type="Proteomes" id="UP001472677">
    <property type="component" value="Unassembled WGS sequence"/>
</dbReference>
<evidence type="ECO:0000256" key="1">
    <source>
        <dbReference type="SAM" id="Phobius"/>
    </source>
</evidence>
<gene>
    <name evidence="3" type="ORF">V6N12_017109</name>
</gene>
<dbReference type="PANTHER" id="PTHR47723:SF19">
    <property type="entry name" value="POLYNUCLEOTIDYL TRANSFERASE, RIBONUCLEASE H-LIKE SUPERFAMILY PROTEIN"/>
    <property type="match status" value="1"/>
</dbReference>
<dbReference type="PANTHER" id="PTHR47723">
    <property type="entry name" value="OS05G0353850 PROTEIN"/>
    <property type="match status" value="1"/>
</dbReference>
<dbReference type="Pfam" id="PF13456">
    <property type="entry name" value="RVT_3"/>
    <property type="match status" value="1"/>
</dbReference>
<feature type="transmembrane region" description="Helical" evidence="1">
    <location>
        <begin position="345"/>
        <end position="364"/>
    </location>
</feature>
<keyword evidence="4" id="KW-1185">Reference proteome</keyword>
<dbReference type="CDD" id="cd06222">
    <property type="entry name" value="RNase_H_like"/>
    <property type="match status" value="1"/>
</dbReference>
<dbReference type="InterPro" id="IPR002156">
    <property type="entry name" value="RNaseH_domain"/>
</dbReference>
<keyword evidence="1" id="KW-0472">Membrane</keyword>
<dbReference type="InterPro" id="IPR036397">
    <property type="entry name" value="RNaseH_sf"/>
</dbReference>
<accession>A0ABR2BCD8</accession>
<evidence type="ECO:0000313" key="3">
    <source>
        <dbReference type="EMBL" id="KAK8504566.1"/>
    </source>
</evidence>
<dbReference type="EMBL" id="JBBPBM010000139">
    <property type="protein sequence ID" value="KAK8504566.1"/>
    <property type="molecule type" value="Genomic_DNA"/>
</dbReference>
<name>A0ABR2BCD8_9ROSI</name>